<dbReference type="VEuPathDB" id="TriTrypDB:TcIL3000_0_03010"/>
<gene>
    <name evidence="2" type="ORF">TCIL3000_0_03010</name>
</gene>
<comment type="caution">
    <text evidence="2">The sequence shown here is derived from an EMBL/GenBank/DDBJ whole genome shotgun (WGS) entry which is preliminary data.</text>
</comment>
<sequence>MQPFETVLQEVERAKRGFTASSIVYAADAMLKSCVNGVGDHSVTICSPVLQTNGSCTVAVVLEAQFGASGTVSDPSSCVTIVAEWVATFLPSYPTTPCLWHYVKDAYLRNVQREDGVEPTSRCGLRPFVIEEVVSKLSAMRLTHSTEYNDITSRDATALDRSHYSVPRVGVPRGGDSMNSPRNIYPDMFARRDYDRVTESSFSSGLNFLCSWWEALELDCDSLAFGRDRAFFGSTNTLDDDNSRWLPQDGCALRFEDFMGGGAVQCPRREFAAVFMPNGGVVAWGCWRRSEGRRESGQITFTAHLGDDSCTVNKCTEDQTTVVNPLETVLSSHARLSRSGAGVDDGDGDGGDPISIESEVWRSSRLGCRGYPLQLLFCSSKWLLGVPAASKEKALEKKRPLPSLLVPENVLHTRKYGFDDICLCAEDPSAALCRCSRIAREGRSLKKVSNMFRMLRHLMKGSLSSSTPALCAQKLLVPALDRVVMSLQNEKRYFWAGIAVCCVVLPSLLSNRLVFPDIVKQLINPMECYRCVEVVVYVLSTMGLPVKCHEAVLAKTAIEKAYHTSAAVRRWPLSDYSSSHGTLHAEPYGGSFLNTSKMMCLAAGLPAAAECSVCGLASSREVKKKISSSGGAGNAPDRGGTGNNGNDIDESVVLNRRDGCLILNCIYCGHGGHLAHIIAWWSIHGVLHCPKGCNCACVY</sequence>
<keyword evidence="3" id="KW-1185">Reference proteome</keyword>
<organism evidence="2 3">
    <name type="scientific">Trypanosoma congolense (strain IL3000)</name>
    <dbReference type="NCBI Taxonomy" id="1068625"/>
    <lineage>
        <taxon>Eukaryota</taxon>
        <taxon>Discoba</taxon>
        <taxon>Euglenozoa</taxon>
        <taxon>Kinetoplastea</taxon>
        <taxon>Metakinetoplastina</taxon>
        <taxon>Trypanosomatida</taxon>
        <taxon>Trypanosomatidae</taxon>
        <taxon>Trypanosoma</taxon>
        <taxon>Nannomonas</taxon>
    </lineage>
</organism>
<dbReference type="AlphaFoldDB" id="F9W422"/>
<evidence type="ECO:0000313" key="3">
    <source>
        <dbReference type="Proteomes" id="UP000000702"/>
    </source>
</evidence>
<feature type="region of interest" description="Disordered" evidence="1">
    <location>
        <begin position="626"/>
        <end position="646"/>
    </location>
</feature>
<accession>F9W422</accession>
<reference evidence="2 3" key="2">
    <citation type="journal article" date="2012" name="Proc. Natl. Acad. Sci. U.S.A.">
        <title>Antigenic diversity is generated by distinct evolutionary mechanisms in African trypanosome species.</title>
        <authorList>
            <person name="Jackson A.P."/>
            <person name="Berry A."/>
            <person name="Aslett M."/>
            <person name="Allison H.C."/>
            <person name="Burton P."/>
            <person name="Vavrova-Anderson J."/>
            <person name="Brown R."/>
            <person name="Browne H."/>
            <person name="Corton N."/>
            <person name="Hauser H."/>
            <person name="Gamble J."/>
            <person name="Gilderthorp R."/>
            <person name="Marcello L."/>
            <person name="McQuillan J."/>
            <person name="Otto T.D."/>
            <person name="Quail M.A."/>
            <person name="Sanders M.J."/>
            <person name="van Tonder A."/>
            <person name="Ginger M.L."/>
            <person name="Field M.C."/>
            <person name="Barry J.D."/>
            <person name="Hertz-Fowler C."/>
            <person name="Berriman M."/>
        </authorList>
    </citation>
    <scope>NUCLEOTIDE SEQUENCE [LARGE SCALE GENOMIC DNA]</scope>
    <source>
        <strain evidence="2 3">IL3000</strain>
    </source>
</reference>
<evidence type="ECO:0000313" key="2">
    <source>
        <dbReference type="EMBL" id="CCD11905.1"/>
    </source>
</evidence>
<proteinExistence type="predicted"/>
<evidence type="ECO:0000256" key="1">
    <source>
        <dbReference type="SAM" id="MobiDB-lite"/>
    </source>
</evidence>
<name>F9W422_TRYCI</name>
<protein>
    <submittedName>
        <fullName evidence="2">WGS project CAEQ00000000 data, annotated contig 113</fullName>
    </submittedName>
</protein>
<reference evidence="3" key="1">
    <citation type="submission" date="2011-07" db="EMBL/GenBank/DDBJ databases">
        <title>Divergent evolution of antigenic variation in African trypanosomes.</title>
        <authorList>
            <person name="Jackson A.P."/>
            <person name="Berry A."/>
            <person name="Allison H.C."/>
            <person name="Burton P."/>
            <person name="Anderson J."/>
            <person name="Aslett M."/>
            <person name="Brown R."/>
            <person name="Corton N."/>
            <person name="Harris D."/>
            <person name="Hauser H."/>
            <person name="Gamble J."/>
            <person name="Gilderthorp R."/>
            <person name="McQuillan J."/>
            <person name="Quail M.A."/>
            <person name="Sanders M."/>
            <person name="Van Tonder A."/>
            <person name="Ginger M.L."/>
            <person name="Donelson J.E."/>
            <person name="Field M.C."/>
            <person name="Barry J.D."/>
            <person name="Berriman M."/>
            <person name="Hertz-Fowler C."/>
        </authorList>
    </citation>
    <scope>NUCLEOTIDE SEQUENCE [LARGE SCALE GENOMIC DNA]</scope>
    <source>
        <strain evidence="3">IL3000</strain>
    </source>
</reference>
<dbReference type="EMBL" id="CAEQ01000505">
    <property type="protein sequence ID" value="CCD11905.1"/>
    <property type="molecule type" value="Genomic_DNA"/>
</dbReference>
<dbReference type="Proteomes" id="UP000000702">
    <property type="component" value="Unassembled WGS sequence"/>
</dbReference>
<dbReference type="OMA" id="YELNDVC"/>